<dbReference type="Pfam" id="PF10688">
    <property type="entry name" value="Imp-YgjV"/>
    <property type="match status" value="1"/>
</dbReference>
<keyword evidence="1" id="KW-1133">Transmembrane helix</keyword>
<keyword evidence="3" id="KW-1185">Reference proteome</keyword>
<evidence type="ECO:0000256" key="1">
    <source>
        <dbReference type="SAM" id="Phobius"/>
    </source>
</evidence>
<sequence length="180" mass="20048">MDTHIIIAEAFGAIAVVFNFIGYRQQDINRYRFISAIALAAVSTHFFMLGALAAGIGTALACIRNLVAMYYRSNGILALFVVLNIAFFCYEWAILDSPWIIIIAYASSMIFTVGSIVFTNAVQIRRWFILAESLGLVYAIMVGSIFGTIFNISNLCSIFYILLRDKKATLAETKKTNIKE</sequence>
<evidence type="ECO:0000313" key="2">
    <source>
        <dbReference type="EMBL" id="MFC4701689.1"/>
    </source>
</evidence>
<evidence type="ECO:0000313" key="3">
    <source>
        <dbReference type="Proteomes" id="UP001595897"/>
    </source>
</evidence>
<reference evidence="3" key="1">
    <citation type="journal article" date="2019" name="Int. J. Syst. Evol. Microbiol.">
        <title>The Global Catalogue of Microorganisms (GCM) 10K type strain sequencing project: providing services to taxonomists for standard genome sequencing and annotation.</title>
        <authorList>
            <consortium name="The Broad Institute Genomics Platform"/>
            <consortium name="The Broad Institute Genome Sequencing Center for Infectious Disease"/>
            <person name="Wu L."/>
            <person name="Ma J."/>
        </authorList>
    </citation>
    <scope>NUCLEOTIDE SEQUENCE [LARGE SCALE GENOMIC DNA]</scope>
    <source>
        <strain evidence="3">KACC 12507</strain>
    </source>
</reference>
<keyword evidence="1" id="KW-0812">Transmembrane</keyword>
<keyword evidence="1" id="KW-0472">Membrane</keyword>
<feature type="transmembrane region" description="Helical" evidence="1">
    <location>
        <begin position="99"/>
        <end position="122"/>
    </location>
</feature>
<comment type="caution">
    <text evidence="2">The sequence shown here is derived from an EMBL/GenBank/DDBJ whole genome shotgun (WGS) entry which is preliminary data.</text>
</comment>
<protein>
    <submittedName>
        <fullName evidence="2">YgjV family protein</fullName>
    </submittedName>
</protein>
<organism evidence="2 3">
    <name type="scientific">Glaciecola siphonariae</name>
    <dbReference type="NCBI Taxonomy" id="521012"/>
    <lineage>
        <taxon>Bacteria</taxon>
        <taxon>Pseudomonadati</taxon>
        <taxon>Pseudomonadota</taxon>
        <taxon>Gammaproteobacteria</taxon>
        <taxon>Alteromonadales</taxon>
        <taxon>Alteromonadaceae</taxon>
        <taxon>Glaciecola</taxon>
    </lineage>
</organism>
<feature type="transmembrane region" description="Helical" evidence="1">
    <location>
        <begin position="5"/>
        <end position="21"/>
    </location>
</feature>
<accession>A0ABV9LZQ3</accession>
<dbReference type="EMBL" id="JBHSGU010000019">
    <property type="protein sequence ID" value="MFC4701689.1"/>
    <property type="molecule type" value="Genomic_DNA"/>
</dbReference>
<dbReference type="Proteomes" id="UP001595897">
    <property type="component" value="Unassembled WGS sequence"/>
</dbReference>
<dbReference type="RefSeq" id="WP_382410399.1">
    <property type="nucleotide sequence ID" value="NZ_JBHSGU010000019.1"/>
</dbReference>
<dbReference type="InterPro" id="IPR019629">
    <property type="entry name" value="Uncharacterised_HI1736/YgjV"/>
</dbReference>
<gene>
    <name evidence="2" type="ORF">ACFO4O_16150</name>
</gene>
<feature type="transmembrane region" description="Helical" evidence="1">
    <location>
        <begin position="134"/>
        <end position="163"/>
    </location>
</feature>
<name>A0ABV9LZQ3_9ALTE</name>
<feature type="transmembrane region" description="Helical" evidence="1">
    <location>
        <begin position="75"/>
        <end position="93"/>
    </location>
</feature>
<proteinExistence type="predicted"/>
<feature type="transmembrane region" description="Helical" evidence="1">
    <location>
        <begin position="33"/>
        <end position="63"/>
    </location>
</feature>